<reference evidence="1" key="1">
    <citation type="submission" date="2023-05" db="EMBL/GenBank/DDBJ databases">
        <title>Nepenthes gracilis genome sequencing.</title>
        <authorList>
            <person name="Fukushima K."/>
        </authorList>
    </citation>
    <scope>NUCLEOTIDE SEQUENCE</scope>
    <source>
        <strain evidence="1">SING2019-196</strain>
    </source>
</reference>
<dbReference type="EMBL" id="BSYO01000007">
    <property type="protein sequence ID" value="GMH07447.1"/>
    <property type="molecule type" value="Genomic_DNA"/>
</dbReference>
<dbReference type="Proteomes" id="UP001279734">
    <property type="component" value="Unassembled WGS sequence"/>
</dbReference>
<name>A0AAD3SAG0_NEPGR</name>
<accession>A0AAD3SAG0</accession>
<evidence type="ECO:0000313" key="1">
    <source>
        <dbReference type="EMBL" id="GMH07447.1"/>
    </source>
</evidence>
<protein>
    <submittedName>
        <fullName evidence="1">Uncharacterized protein</fullName>
    </submittedName>
</protein>
<dbReference type="AlphaFoldDB" id="A0AAD3SAG0"/>
<gene>
    <name evidence="1" type="ORF">Nepgr_009287</name>
</gene>
<evidence type="ECO:0000313" key="2">
    <source>
        <dbReference type="Proteomes" id="UP001279734"/>
    </source>
</evidence>
<organism evidence="1 2">
    <name type="scientific">Nepenthes gracilis</name>
    <name type="common">Slender pitcher plant</name>
    <dbReference type="NCBI Taxonomy" id="150966"/>
    <lineage>
        <taxon>Eukaryota</taxon>
        <taxon>Viridiplantae</taxon>
        <taxon>Streptophyta</taxon>
        <taxon>Embryophyta</taxon>
        <taxon>Tracheophyta</taxon>
        <taxon>Spermatophyta</taxon>
        <taxon>Magnoliopsida</taxon>
        <taxon>eudicotyledons</taxon>
        <taxon>Gunneridae</taxon>
        <taxon>Pentapetalae</taxon>
        <taxon>Caryophyllales</taxon>
        <taxon>Nepenthaceae</taxon>
        <taxon>Nepenthes</taxon>
    </lineage>
</organism>
<sequence length="134" mass="14749">MINIRRTPAKVHQTQQLSAIQNSWTYPPATHTGTAPGKEPTAQHQFNTAFAGHIFQINKLLRKEPRVRPQFKAEALVLGFLRVAGAVFTAEEGAAGFCLRCGFSCLELVMCFESGLLHCFVAGGYVGWCPVNRD</sequence>
<proteinExistence type="predicted"/>
<keyword evidence="2" id="KW-1185">Reference proteome</keyword>
<comment type="caution">
    <text evidence="1">The sequence shown here is derived from an EMBL/GenBank/DDBJ whole genome shotgun (WGS) entry which is preliminary data.</text>
</comment>